<proteinExistence type="inferred from homology"/>
<comment type="similarity">
    <text evidence="2">Belongs to the Necrosis inducing protein (NPP1) family.</text>
</comment>
<evidence type="ECO:0000256" key="4">
    <source>
        <dbReference type="ARBA" id="ARBA00023026"/>
    </source>
</evidence>
<feature type="non-terminal residue" evidence="5">
    <location>
        <position position="1"/>
    </location>
</feature>
<dbReference type="Proteomes" id="UP000018721">
    <property type="component" value="Unassembled WGS sequence"/>
</dbReference>
<dbReference type="Pfam" id="PF05630">
    <property type="entry name" value="NPP1"/>
    <property type="match status" value="1"/>
</dbReference>
<evidence type="ECO:0008006" key="7">
    <source>
        <dbReference type="Google" id="ProtNLM"/>
    </source>
</evidence>
<accession>V9E3A4</accession>
<dbReference type="InterPro" id="IPR008701">
    <property type="entry name" value="NPP1"/>
</dbReference>
<dbReference type="HOGENOM" id="CLU_062263_1_0_1"/>
<gene>
    <name evidence="5" type="ORF">F443_19745</name>
</gene>
<name>V9E3A4_PHYNI</name>
<sequence length="311" mass="34217">SASVFDSSHHKKLSRLASCYLLEQLLIANVIRRVPGNSSLGKIVVSRSLIFVFSVRCTSQTSFTAMNFRGLVIIIAATLAAVTARRVDHDKLGPIPQPDPVTISEKAAIKFKPQLNIADGCVSFPAVNDGGDFSGGLKGSNGNSACDDAPMGSQVYGRAAWYNDKWAIMYAWFFPKGFFMGVASRRYDWSSAVVWIDNPDFATPAILGLSTFTSDDEYQRKSPAPDFGILNGVTPLLYRSISEVAGQPMLDYSSRTGDFQPLIMWEQLTDAARETLNTFDFGDAQVPFNDANFEEKLKKAFHSKLIHLIAY</sequence>
<evidence type="ECO:0000313" key="5">
    <source>
        <dbReference type="EMBL" id="ETI33590.1"/>
    </source>
</evidence>
<keyword evidence="6" id="KW-1185">Reference proteome</keyword>
<evidence type="ECO:0000256" key="2">
    <source>
        <dbReference type="ARBA" id="ARBA00009520"/>
    </source>
</evidence>
<comment type="caution">
    <text evidence="5">The sequence shown here is derived from an EMBL/GenBank/DDBJ whole genome shotgun (WGS) entry which is preliminary data.</text>
</comment>
<organism evidence="5 6">
    <name type="scientific">Phytophthora nicotianae P1569</name>
    <dbReference type="NCBI Taxonomy" id="1317065"/>
    <lineage>
        <taxon>Eukaryota</taxon>
        <taxon>Sar</taxon>
        <taxon>Stramenopiles</taxon>
        <taxon>Oomycota</taxon>
        <taxon>Peronosporomycetes</taxon>
        <taxon>Peronosporales</taxon>
        <taxon>Peronosporaceae</taxon>
        <taxon>Phytophthora</taxon>
    </lineage>
</organism>
<reference evidence="5 6" key="1">
    <citation type="submission" date="2013-11" db="EMBL/GenBank/DDBJ databases">
        <title>The Genome Sequence of Phytophthora parasitica P1569.</title>
        <authorList>
            <consortium name="The Broad Institute Genomics Platform"/>
            <person name="Russ C."/>
            <person name="Tyler B."/>
            <person name="Panabieres F."/>
            <person name="Shan W."/>
            <person name="Tripathy S."/>
            <person name="Grunwald N."/>
            <person name="Machado M."/>
            <person name="Johnson C.S."/>
            <person name="Arredondo F."/>
            <person name="Hong C."/>
            <person name="Coffey M."/>
            <person name="Young S.K."/>
            <person name="Zeng Q."/>
            <person name="Gargeya S."/>
            <person name="Fitzgerald M."/>
            <person name="Abouelleil A."/>
            <person name="Alvarado L."/>
            <person name="Chapman S.B."/>
            <person name="Gainer-Dewar J."/>
            <person name="Goldberg J."/>
            <person name="Griggs A."/>
            <person name="Gujja S."/>
            <person name="Hansen M."/>
            <person name="Howarth C."/>
            <person name="Imamovic A."/>
            <person name="Ireland A."/>
            <person name="Larimer J."/>
            <person name="McCowan C."/>
            <person name="Murphy C."/>
            <person name="Pearson M."/>
            <person name="Poon T.W."/>
            <person name="Priest M."/>
            <person name="Roberts A."/>
            <person name="Saif S."/>
            <person name="Shea T."/>
            <person name="Sykes S."/>
            <person name="Wortman J."/>
            <person name="Nusbaum C."/>
            <person name="Birren B."/>
        </authorList>
    </citation>
    <scope>NUCLEOTIDE SEQUENCE [LARGE SCALE GENOMIC DNA]</scope>
    <source>
        <strain evidence="5 6">P1569</strain>
    </source>
</reference>
<dbReference type="GO" id="GO:0005576">
    <property type="term" value="C:extracellular region"/>
    <property type="evidence" value="ECO:0007669"/>
    <property type="project" value="UniProtKB-SubCell"/>
</dbReference>
<keyword evidence="3" id="KW-0964">Secreted</keyword>
<evidence type="ECO:0000256" key="3">
    <source>
        <dbReference type="ARBA" id="ARBA00022525"/>
    </source>
</evidence>
<protein>
    <recommendedName>
        <fullName evidence="7">Necrosis inducing-like protein NPP1 type</fullName>
    </recommendedName>
</protein>
<keyword evidence="4" id="KW-0843">Virulence</keyword>
<evidence type="ECO:0000256" key="1">
    <source>
        <dbReference type="ARBA" id="ARBA00004613"/>
    </source>
</evidence>
<dbReference type="EMBL" id="ANIZ01003425">
    <property type="protein sequence ID" value="ETI33590.1"/>
    <property type="molecule type" value="Genomic_DNA"/>
</dbReference>
<evidence type="ECO:0000313" key="6">
    <source>
        <dbReference type="Proteomes" id="UP000018721"/>
    </source>
</evidence>
<comment type="subcellular location">
    <subcellularLocation>
        <location evidence="1">Secreted</location>
    </subcellularLocation>
</comment>
<dbReference type="AlphaFoldDB" id="V9E3A4"/>
<dbReference type="eggNOG" id="ENOG502S1MP">
    <property type="taxonomic scope" value="Eukaryota"/>
</dbReference>
<dbReference type="OrthoDB" id="125514at2759"/>
<dbReference type="PANTHER" id="PTHR33657:SF8">
    <property type="entry name" value="DOMAIN PROTEIN, PUTATIVE (AFU_ORTHOLOGUE AFUA_5G00600)-RELATED"/>
    <property type="match status" value="1"/>
</dbReference>
<dbReference type="PANTHER" id="PTHR33657">
    <property type="entry name" value="DOMAIN PROTEIN, PUTATIVE (AFU_ORTHOLOGUE AFUA_5G00600)-RELATED"/>
    <property type="match status" value="1"/>
</dbReference>